<proteinExistence type="predicted"/>
<organism evidence="3 4">
    <name type="scientific">Calycomorphotria hydatis</name>
    <dbReference type="NCBI Taxonomy" id="2528027"/>
    <lineage>
        <taxon>Bacteria</taxon>
        <taxon>Pseudomonadati</taxon>
        <taxon>Planctomycetota</taxon>
        <taxon>Planctomycetia</taxon>
        <taxon>Planctomycetales</taxon>
        <taxon>Planctomycetaceae</taxon>
        <taxon>Calycomorphotria</taxon>
    </lineage>
</organism>
<keyword evidence="3" id="KW-0808">Transferase</keyword>
<dbReference type="GO" id="GO:0030270">
    <property type="term" value="F:formylmethanofuran-tetrahydromethanopterin N-formyltransferase activity"/>
    <property type="evidence" value="ECO:0007669"/>
    <property type="project" value="UniProtKB-EC"/>
</dbReference>
<dbReference type="GO" id="GO:0016787">
    <property type="term" value="F:hydrolase activity"/>
    <property type="evidence" value="ECO:0007669"/>
    <property type="project" value="UniProtKB-KW"/>
</dbReference>
<feature type="domain" description="Formylmethanofuran: tetrahydromethanopterin formyltransferase Ftr N-terminal" evidence="1">
    <location>
        <begin position="4"/>
        <end position="149"/>
    </location>
</feature>
<evidence type="ECO:0000259" key="2">
    <source>
        <dbReference type="Pfam" id="PF02741"/>
    </source>
</evidence>
<keyword evidence="3" id="KW-0378">Hydrolase</keyword>
<reference evidence="3 4" key="1">
    <citation type="submission" date="2019-02" db="EMBL/GenBank/DDBJ databases">
        <title>Deep-cultivation of Planctomycetes and their phenomic and genomic characterization uncovers novel biology.</title>
        <authorList>
            <person name="Wiegand S."/>
            <person name="Jogler M."/>
            <person name="Boedeker C."/>
            <person name="Pinto D."/>
            <person name="Vollmers J."/>
            <person name="Rivas-Marin E."/>
            <person name="Kohn T."/>
            <person name="Peeters S.H."/>
            <person name="Heuer A."/>
            <person name="Rast P."/>
            <person name="Oberbeckmann S."/>
            <person name="Bunk B."/>
            <person name="Jeske O."/>
            <person name="Meyerdierks A."/>
            <person name="Storesund J.E."/>
            <person name="Kallscheuer N."/>
            <person name="Luecker S."/>
            <person name="Lage O.M."/>
            <person name="Pohl T."/>
            <person name="Merkel B.J."/>
            <person name="Hornburger P."/>
            <person name="Mueller R.-W."/>
            <person name="Bruemmer F."/>
            <person name="Labrenz M."/>
            <person name="Spormann A.M."/>
            <person name="Op den Camp H."/>
            <person name="Overmann J."/>
            <person name="Amann R."/>
            <person name="Jetten M.S.M."/>
            <person name="Mascher T."/>
            <person name="Medema M.H."/>
            <person name="Devos D.P."/>
            <person name="Kaster A.-K."/>
            <person name="Ovreas L."/>
            <person name="Rohde M."/>
            <person name="Galperin M.Y."/>
            <person name="Jogler C."/>
        </authorList>
    </citation>
    <scope>NUCLEOTIDE SEQUENCE [LARGE SCALE GENOMIC DNA]</scope>
    <source>
        <strain evidence="3 4">V22</strain>
    </source>
</reference>
<dbReference type="InterPro" id="IPR023447">
    <property type="entry name" value="ForMFR_H4MPT_ForTrfase_fd-like"/>
</dbReference>
<dbReference type="SUPFAM" id="SSF55112">
    <property type="entry name" value="Formylmethanofuran:tetrahydromethanopterin formyltransferase"/>
    <property type="match status" value="2"/>
</dbReference>
<protein>
    <submittedName>
        <fullName evidence="3">Formyltransferase/hydrolase complex subunit D</fullName>
        <ecNumber evidence="3">2.3.1.101</ecNumber>
    </submittedName>
</protein>
<dbReference type="InterPro" id="IPR022667">
    <property type="entry name" value="ForMFR_H4MPT_ForTrfase_N"/>
</dbReference>
<keyword evidence="3" id="KW-0012">Acyltransferase</keyword>
<evidence type="ECO:0000313" key="4">
    <source>
        <dbReference type="Proteomes" id="UP000319976"/>
    </source>
</evidence>
<dbReference type="EMBL" id="CP036316">
    <property type="protein sequence ID" value="QDT63172.1"/>
    <property type="molecule type" value="Genomic_DNA"/>
</dbReference>
<dbReference type="OrthoDB" id="8841169at2"/>
<dbReference type="Gene3D" id="3.30.70.520">
    <property type="match status" value="2"/>
</dbReference>
<keyword evidence="4" id="KW-1185">Reference proteome</keyword>
<dbReference type="AlphaFoldDB" id="A0A517T472"/>
<dbReference type="GO" id="GO:0006730">
    <property type="term" value="P:one-carbon metabolic process"/>
    <property type="evidence" value="ECO:0007669"/>
    <property type="project" value="InterPro"/>
</dbReference>
<dbReference type="RefSeq" id="WP_145259280.1">
    <property type="nucleotide sequence ID" value="NZ_CP036316.1"/>
</dbReference>
<dbReference type="Pfam" id="PF01913">
    <property type="entry name" value="FTR"/>
    <property type="match status" value="1"/>
</dbReference>
<dbReference type="InterPro" id="IPR002770">
    <property type="entry name" value="ForMFR_H4MPT_ForTrfase_C"/>
</dbReference>
<dbReference type="Pfam" id="PF02741">
    <property type="entry name" value="FTR_C"/>
    <property type="match status" value="1"/>
</dbReference>
<dbReference type="KEGG" id="chya:V22_03900"/>
<dbReference type="EC" id="2.3.1.101" evidence="3"/>
<evidence type="ECO:0000313" key="3">
    <source>
        <dbReference type="EMBL" id="QDT63172.1"/>
    </source>
</evidence>
<gene>
    <name evidence="3" type="primary">fhcD</name>
    <name evidence="3" type="ORF">V22_03900</name>
</gene>
<evidence type="ECO:0000259" key="1">
    <source>
        <dbReference type="Pfam" id="PF01913"/>
    </source>
</evidence>
<feature type="domain" description="Formylmethanofuran: tetrahydromethanopterin formyltransferase Ftr C-terminal" evidence="2">
    <location>
        <begin position="154"/>
        <end position="297"/>
    </location>
</feature>
<name>A0A517T472_9PLAN</name>
<dbReference type="Proteomes" id="UP000319976">
    <property type="component" value="Chromosome"/>
</dbReference>
<accession>A0A517T472</accession>
<sequence>MAELQINGVPIQDDYSETFAAQMVRVLVTSVNRRWAYEAAMETKGLGRSATAPPCEATIECELGPEDTPDGRPGFVIQMMDRKLEKLQQCMALRIRKGAVPNPKTAVFNLMPPELAEDHVDLEGTVIQKFGDGYETEMEYCGRNVYRIPRMDGWLYVERKFGTREAVTGGMFLILGDSDENALAAAEKALDAAGKVPLIVVKNAASGSKVGAKNYTDMVATTNHTYCPTLHPHEDSQIEDNVKCIYEIIVSGPRESDVRAGMKAGIEAATDSPGVLAIHTANYGGKLGKGKIPLHSLFA</sequence>